<keyword evidence="3" id="KW-1185">Reference proteome</keyword>
<sequence length="210" mass="22414">MSKTLVIGANGQIGRRFCQQAAENGESVRAMIRDESQRGFFDALGVECAIGDLTGEMAAAFEGCDAVVFTAGSGPSTGPDRTLMIDLNGALRSVDLAREHGVKRFVMISTLHVDPLQGPEKLKPYLAAKRAADAYLMASSLDWIILRPGRLTDEAGSGRVTFSQAHSPGGEVSRDNVASFARAIVKYPEPEREYTLLDGNTPIAEALAQG</sequence>
<dbReference type="InterPro" id="IPR036291">
    <property type="entry name" value="NAD(P)-bd_dom_sf"/>
</dbReference>
<accession>A0ABV6G2W5</accession>
<gene>
    <name evidence="2" type="ORF">ACFFHW_08355</name>
</gene>
<dbReference type="PANTHER" id="PTHR15020:SF50">
    <property type="entry name" value="UPF0659 PROTEIN YMR090W"/>
    <property type="match status" value="1"/>
</dbReference>
<reference evidence="2 3" key="1">
    <citation type="submission" date="2024-09" db="EMBL/GenBank/DDBJ databases">
        <authorList>
            <person name="Sun Q."/>
            <person name="Mori K."/>
        </authorList>
    </citation>
    <scope>NUCLEOTIDE SEQUENCE [LARGE SCALE GENOMIC DNA]</scope>
    <source>
        <strain evidence="2 3">CCM 7415</strain>
    </source>
</reference>
<comment type="caution">
    <text evidence="2">The sequence shown here is derived from an EMBL/GenBank/DDBJ whole genome shotgun (WGS) entry which is preliminary data.</text>
</comment>
<dbReference type="Proteomes" id="UP001589814">
    <property type="component" value="Unassembled WGS sequence"/>
</dbReference>
<dbReference type="RefSeq" id="WP_019950900.1">
    <property type="nucleotide sequence ID" value="NZ_JBHLVX010000032.1"/>
</dbReference>
<dbReference type="PANTHER" id="PTHR15020">
    <property type="entry name" value="FLAVIN REDUCTASE-RELATED"/>
    <property type="match status" value="1"/>
</dbReference>
<name>A0ABV6G2W5_9GAMM</name>
<evidence type="ECO:0000313" key="2">
    <source>
        <dbReference type="EMBL" id="MFC0267994.1"/>
    </source>
</evidence>
<evidence type="ECO:0000259" key="1">
    <source>
        <dbReference type="Pfam" id="PF13460"/>
    </source>
</evidence>
<dbReference type="InterPro" id="IPR016040">
    <property type="entry name" value="NAD(P)-bd_dom"/>
</dbReference>
<dbReference type="Gene3D" id="3.40.50.720">
    <property type="entry name" value="NAD(P)-binding Rossmann-like Domain"/>
    <property type="match status" value="1"/>
</dbReference>
<proteinExistence type="predicted"/>
<dbReference type="EMBL" id="JBHLVX010000032">
    <property type="protein sequence ID" value="MFC0267994.1"/>
    <property type="molecule type" value="Genomic_DNA"/>
</dbReference>
<feature type="domain" description="NAD(P)-binding" evidence="1">
    <location>
        <begin position="8"/>
        <end position="186"/>
    </location>
</feature>
<organism evidence="2 3">
    <name type="scientific">Kushneria aurantia</name>
    <dbReference type="NCBI Taxonomy" id="504092"/>
    <lineage>
        <taxon>Bacteria</taxon>
        <taxon>Pseudomonadati</taxon>
        <taxon>Pseudomonadota</taxon>
        <taxon>Gammaproteobacteria</taxon>
        <taxon>Oceanospirillales</taxon>
        <taxon>Halomonadaceae</taxon>
        <taxon>Kushneria</taxon>
    </lineage>
</organism>
<dbReference type="SUPFAM" id="SSF51735">
    <property type="entry name" value="NAD(P)-binding Rossmann-fold domains"/>
    <property type="match status" value="1"/>
</dbReference>
<dbReference type="CDD" id="cd05243">
    <property type="entry name" value="SDR_a5"/>
    <property type="match status" value="1"/>
</dbReference>
<dbReference type="Pfam" id="PF13460">
    <property type="entry name" value="NAD_binding_10"/>
    <property type="match status" value="1"/>
</dbReference>
<evidence type="ECO:0000313" key="3">
    <source>
        <dbReference type="Proteomes" id="UP001589814"/>
    </source>
</evidence>
<protein>
    <submittedName>
        <fullName evidence="2">SDR family oxidoreductase</fullName>
    </submittedName>
</protein>